<organism evidence="2 3">
    <name type="scientific">Cetraspora pellucida</name>
    <dbReference type="NCBI Taxonomy" id="1433469"/>
    <lineage>
        <taxon>Eukaryota</taxon>
        <taxon>Fungi</taxon>
        <taxon>Fungi incertae sedis</taxon>
        <taxon>Mucoromycota</taxon>
        <taxon>Glomeromycotina</taxon>
        <taxon>Glomeromycetes</taxon>
        <taxon>Diversisporales</taxon>
        <taxon>Gigasporaceae</taxon>
        <taxon>Cetraspora</taxon>
    </lineage>
</organism>
<reference evidence="2" key="1">
    <citation type="submission" date="2021-06" db="EMBL/GenBank/DDBJ databases">
        <authorList>
            <person name="Kallberg Y."/>
            <person name="Tangrot J."/>
            <person name="Rosling A."/>
        </authorList>
    </citation>
    <scope>NUCLEOTIDE SEQUENCE</scope>
    <source>
        <strain evidence="2">FL966</strain>
    </source>
</reference>
<gene>
    <name evidence="2" type="ORF">CPELLU_LOCUS917</name>
</gene>
<feature type="domain" description="HMG box" evidence="1">
    <location>
        <begin position="7"/>
        <end position="60"/>
    </location>
</feature>
<sequence length="112" mass="13108">MPKSNRKTPNSFLIYRKEKQSWLRKNYPRMPQRALSGIVAKMWKSELPITRGKYESMALRLSIENVNRSINNRHVVPTDYVNGATHFFVLENVAKKTSIEDEFVNSIFDFDA</sequence>
<dbReference type="AlphaFoldDB" id="A0A9N8VV95"/>
<evidence type="ECO:0000313" key="2">
    <source>
        <dbReference type="EMBL" id="CAG8467604.1"/>
    </source>
</evidence>
<dbReference type="InterPro" id="IPR009071">
    <property type="entry name" value="HMG_box_dom"/>
</dbReference>
<dbReference type="InterPro" id="IPR036910">
    <property type="entry name" value="HMG_box_dom_sf"/>
</dbReference>
<proteinExistence type="predicted"/>
<evidence type="ECO:0000313" key="3">
    <source>
        <dbReference type="Proteomes" id="UP000789759"/>
    </source>
</evidence>
<dbReference type="Pfam" id="PF00505">
    <property type="entry name" value="HMG_box"/>
    <property type="match status" value="1"/>
</dbReference>
<dbReference type="OrthoDB" id="6247875at2759"/>
<dbReference type="Gene3D" id="1.10.30.10">
    <property type="entry name" value="High mobility group box domain"/>
    <property type="match status" value="1"/>
</dbReference>
<keyword evidence="3" id="KW-1185">Reference proteome</keyword>
<dbReference type="SUPFAM" id="SSF47095">
    <property type="entry name" value="HMG-box"/>
    <property type="match status" value="1"/>
</dbReference>
<accession>A0A9N8VV95</accession>
<dbReference type="Proteomes" id="UP000789759">
    <property type="component" value="Unassembled WGS sequence"/>
</dbReference>
<name>A0A9N8VV95_9GLOM</name>
<dbReference type="EMBL" id="CAJVQA010000307">
    <property type="protein sequence ID" value="CAG8467604.1"/>
    <property type="molecule type" value="Genomic_DNA"/>
</dbReference>
<comment type="caution">
    <text evidence="2">The sequence shown here is derived from an EMBL/GenBank/DDBJ whole genome shotgun (WGS) entry which is preliminary data.</text>
</comment>
<protein>
    <submittedName>
        <fullName evidence="2">6222_t:CDS:1</fullName>
    </submittedName>
</protein>
<evidence type="ECO:0000259" key="1">
    <source>
        <dbReference type="Pfam" id="PF00505"/>
    </source>
</evidence>